<dbReference type="InterPro" id="IPR022369">
    <property type="entry name" value="Integral_membrane_TerC_rswitch"/>
</dbReference>
<organism evidence="9 10">
    <name type="scientific">Clostridium butyricum</name>
    <dbReference type="NCBI Taxonomy" id="1492"/>
    <lineage>
        <taxon>Bacteria</taxon>
        <taxon>Bacillati</taxon>
        <taxon>Bacillota</taxon>
        <taxon>Clostridia</taxon>
        <taxon>Eubacteriales</taxon>
        <taxon>Clostridiaceae</taxon>
        <taxon>Clostridium</taxon>
    </lineage>
</organism>
<feature type="transmembrane region" description="Helical" evidence="6">
    <location>
        <begin position="251"/>
        <end position="270"/>
    </location>
</feature>
<evidence type="ECO:0000313" key="12">
    <source>
        <dbReference type="Proteomes" id="UP000474042"/>
    </source>
</evidence>
<dbReference type="RefSeq" id="WP_003428247.1">
    <property type="nucleotide sequence ID" value="NZ_BKBC01000037.1"/>
</dbReference>
<dbReference type="NCBIfam" id="TIGR03718">
    <property type="entry name" value="R_switched_Alx"/>
    <property type="match status" value="1"/>
</dbReference>
<evidence type="ECO:0000256" key="2">
    <source>
        <dbReference type="ARBA" id="ARBA00007511"/>
    </source>
</evidence>
<evidence type="ECO:0000256" key="6">
    <source>
        <dbReference type="SAM" id="Phobius"/>
    </source>
</evidence>
<evidence type="ECO:0000256" key="4">
    <source>
        <dbReference type="ARBA" id="ARBA00022989"/>
    </source>
</evidence>
<reference evidence="8 12" key="3">
    <citation type="submission" date="2020-01" db="EMBL/GenBank/DDBJ databases">
        <title>Genome sequence of a 1,3-propanediol producer, Clostridium butyricum S3.</title>
        <authorList>
            <person name="Zhou J."/>
        </authorList>
    </citation>
    <scope>NUCLEOTIDE SEQUENCE [LARGE SCALE GENOMIC DNA]</scope>
    <source>
        <strain evidence="8 12">S3</strain>
    </source>
</reference>
<comment type="similarity">
    <text evidence="2">Belongs to the TerC family.</text>
</comment>
<dbReference type="EMBL" id="BKBC01000037">
    <property type="protein sequence ID" value="GEQ21977.1"/>
    <property type="molecule type" value="Genomic_DNA"/>
</dbReference>
<evidence type="ECO:0000313" key="10">
    <source>
        <dbReference type="Proteomes" id="UP000238081"/>
    </source>
</evidence>
<comment type="subcellular location">
    <subcellularLocation>
        <location evidence="1">Membrane</location>
        <topology evidence="1">Multi-pass membrane protein</topology>
    </subcellularLocation>
</comment>
<dbReference type="AlphaFoldDB" id="A0A2S7F6X2"/>
<feature type="transmembrane region" description="Helical" evidence="6">
    <location>
        <begin position="157"/>
        <end position="179"/>
    </location>
</feature>
<dbReference type="PANTHER" id="PTHR30238">
    <property type="entry name" value="MEMBRANE BOUND PREDICTED REDOX MODULATOR"/>
    <property type="match status" value="1"/>
</dbReference>
<feature type="transmembrane region" description="Helical" evidence="6">
    <location>
        <begin position="71"/>
        <end position="94"/>
    </location>
</feature>
<feature type="transmembrane region" description="Helical" evidence="6">
    <location>
        <begin position="7"/>
        <end position="26"/>
    </location>
</feature>
<evidence type="ECO:0000313" key="11">
    <source>
        <dbReference type="Proteomes" id="UP000321089"/>
    </source>
</evidence>
<keyword evidence="4 6" id="KW-1133">Transmembrane helix</keyword>
<gene>
    <name evidence="7" type="primary">ygjT</name>
    <name evidence="9" type="ORF">AWN73_18155</name>
    <name evidence="7" type="ORF">CBU02nite_24830</name>
    <name evidence="8" type="ORF">GND98_016950</name>
</gene>
<proteinExistence type="inferred from homology"/>
<protein>
    <submittedName>
        <fullName evidence="7 8">Membrane protein</fullName>
    </submittedName>
</protein>
<evidence type="ECO:0000313" key="7">
    <source>
        <dbReference type="EMBL" id="GEQ21977.1"/>
    </source>
</evidence>
<dbReference type="EMBL" id="LRDH01000135">
    <property type="protein sequence ID" value="PPV12674.1"/>
    <property type="molecule type" value="Genomic_DNA"/>
</dbReference>
<dbReference type="Pfam" id="PF03741">
    <property type="entry name" value="TerC"/>
    <property type="match status" value="1"/>
</dbReference>
<accession>A0A2S7F6X2</accession>
<dbReference type="Proteomes" id="UP000321089">
    <property type="component" value="Unassembled WGS sequence"/>
</dbReference>
<keyword evidence="5 6" id="KW-0472">Membrane</keyword>
<dbReference type="GO" id="GO:0016020">
    <property type="term" value="C:membrane"/>
    <property type="evidence" value="ECO:0007669"/>
    <property type="project" value="UniProtKB-SubCell"/>
</dbReference>
<feature type="transmembrane region" description="Helical" evidence="6">
    <location>
        <begin position="194"/>
        <end position="213"/>
    </location>
</feature>
<keyword evidence="3 6" id="KW-0812">Transmembrane</keyword>
<feature type="transmembrane region" description="Helical" evidence="6">
    <location>
        <begin position="100"/>
        <end position="117"/>
    </location>
</feature>
<dbReference type="PANTHER" id="PTHR30238:SF0">
    <property type="entry name" value="THYLAKOID MEMBRANE PROTEIN TERC, CHLOROPLASTIC"/>
    <property type="match status" value="1"/>
</dbReference>
<evidence type="ECO:0000313" key="8">
    <source>
        <dbReference type="EMBL" id="NAS19492.1"/>
    </source>
</evidence>
<reference evidence="9 10" key="1">
    <citation type="submission" date="2016-01" db="EMBL/GenBank/DDBJ databases">
        <title>Characterization of the Clostridium difficile lineages that are prevalent in Hong Kong and China.</title>
        <authorList>
            <person name="Kwok J.S.-L."/>
            <person name="Lam W.-Y."/>
            <person name="Ip M."/>
            <person name="Chan T.-F."/>
            <person name="Hawkey P.M."/>
            <person name="Tsui S.K.-W."/>
        </authorList>
    </citation>
    <scope>NUCLEOTIDE SEQUENCE [LARGE SCALE GENOMIC DNA]</scope>
    <source>
        <strain evidence="9 10">300064</strain>
    </source>
</reference>
<sequence length="286" mass="33047">MKAKKHFLNLIFWITLSILFNIYIFYSRGETCAVEYFGGYIVEMSLSLDNLFLFLMIFSNFHIKEEYQERVLLYGVLGAMVLRLIFILLGVSIISQFHSILSFFGIVLLYSGIKMLFNHNNDNIEFHNNFAIKMLKKIIPVTENFEGSKFFVRKNKILYATPLLAVLVVIEFSDVLFAIDSIPAIFSITTDTFIVYTSNIFAILGLRSMYYILERMNDMFKFMKYGVGIILMFTGWKLVALFFGIEISVTNSVLIIIIILLLSILASLIFDNTNRAKRSTLYRGNK</sequence>
<name>A0A2S7F6X2_CLOBU</name>
<feature type="transmembrane region" description="Helical" evidence="6">
    <location>
        <begin position="225"/>
        <end position="245"/>
    </location>
</feature>
<dbReference type="Proteomes" id="UP000238081">
    <property type="component" value="Unassembled WGS sequence"/>
</dbReference>
<comment type="caution">
    <text evidence="9">The sequence shown here is derived from an EMBL/GenBank/DDBJ whole genome shotgun (WGS) entry which is preliminary data.</text>
</comment>
<evidence type="ECO:0000256" key="1">
    <source>
        <dbReference type="ARBA" id="ARBA00004141"/>
    </source>
</evidence>
<evidence type="ECO:0000256" key="5">
    <source>
        <dbReference type="ARBA" id="ARBA00023136"/>
    </source>
</evidence>
<evidence type="ECO:0000313" key="9">
    <source>
        <dbReference type="EMBL" id="PPV12674.1"/>
    </source>
</evidence>
<dbReference type="Proteomes" id="UP000474042">
    <property type="component" value="Unassembled WGS sequence"/>
</dbReference>
<dbReference type="EMBL" id="WOFV02000078">
    <property type="protein sequence ID" value="NAS19492.1"/>
    <property type="molecule type" value="Genomic_DNA"/>
</dbReference>
<dbReference type="InterPro" id="IPR005496">
    <property type="entry name" value="Integral_membrane_TerC"/>
</dbReference>
<feature type="transmembrane region" description="Helical" evidence="6">
    <location>
        <begin position="38"/>
        <end position="59"/>
    </location>
</feature>
<reference evidence="7 11" key="2">
    <citation type="submission" date="2019-07" db="EMBL/GenBank/DDBJ databases">
        <title>Whole genome shotgun sequence of Clostridium butyricum NBRC 3858.</title>
        <authorList>
            <person name="Hosoyama A."/>
            <person name="Uohara A."/>
            <person name="Ohji S."/>
            <person name="Ichikawa N."/>
        </authorList>
    </citation>
    <scope>NUCLEOTIDE SEQUENCE [LARGE SCALE GENOMIC DNA]</scope>
    <source>
        <strain evidence="7 11">NBRC 3858</strain>
    </source>
</reference>
<evidence type="ECO:0000256" key="3">
    <source>
        <dbReference type="ARBA" id="ARBA00022692"/>
    </source>
</evidence>